<organism evidence="3 4">
    <name type="scientific">Babesia caballi</name>
    <dbReference type="NCBI Taxonomy" id="5871"/>
    <lineage>
        <taxon>Eukaryota</taxon>
        <taxon>Sar</taxon>
        <taxon>Alveolata</taxon>
        <taxon>Apicomplexa</taxon>
        <taxon>Aconoidasida</taxon>
        <taxon>Piroplasmida</taxon>
        <taxon>Babesiidae</taxon>
        <taxon>Babesia</taxon>
    </lineage>
</organism>
<dbReference type="PANTHER" id="PTHR12175">
    <property type="entry name" value="AD039 HT014 THIOREDOXIN FAMILY TRP26"/>
    <property type="match status" value="1"/>
</dbReference>
<dbReference type="Pfam" id="PF06201">
    <property type="entry name" value="PITH"/>
    <property type="match status" value="1"/>
</dbReference>
<sequence>MHSAGCGCKAEYELGTSSNCLRGQIHLHGVRVFNSTSRPGFGSLIFKPYHSRLSEVTLCNDPSSDKELLFTVPFANPSDISHLLVVNEGPDVLRLKLYVNRRNFDFGDVEAVTPTQELEIPPDHHGSFLHQLAPTKFKDVVDLAMYFEGTTGVEIRYIGLRGSTRARQEGVVDTQYEVVPSSSLYDSLADWKNFKYV</sequence>
<comment type="caution">
    <text evidence="3">The sequence shown here is derived from an EMBL/GenBank/DDBJ whole genome shotgun (WGS) entry which is preliminary data.</text>
</comment>
<protein>
    <submittedName>
        <fullName evidence="3">Thioredoxin family Trp26 protein</fullName>
    </submittedName>
</protein>
<evidence type="ECO:0000313" key="3">
    <source>
        <dbReference type="EMBL" id="GIX60877.1"/>
    </source>
</evidence>
<feature type="domain" description="PITH" evidence="2">
    <location>
        <begin position="10"/>
        <end position="180"/>
    </location>
</feature>
<comment type="similarity">
    <text evidence="1">Belongs to the PITHD1 family.</text>
</comment>
<dbReference type="InterPro" id="IPR008979">
    <property type="entry name" value="Galactose-bd-like_sf"/>
</dbReference>
<dbReference type="EMBL" id="BPLF01000001">
    <property type="protein sequence ID" value="GIX60877.1"/>
    <property type="molecule type" value="Genomic_DNA"/>
</dbReference>
<dbReference type="PANTHER" id="PTHR12175:SF1">
    <property type="entry name" value="PITH DOMAIN-CONTAINING PROTEIN 1"/>
    <property type="match status" value="1"/>
</dbReference>
<proteinExistence type="inferred from homology"/>
<accession>A0AAV4LLB5</accession>
<dbReference type="GO" id="GO:0005737">
    <property type="term" value="C:cytoplasm"/>
    <property type="evidence" value="ECO:0007669"/>
    <property type="project" value="UniProtKB-ARBA"/>
</dbReference>
<evidence type="ECO:0000313" key="4">
    <source>
        <dbReference type="Proteomes" id="UP001497744"/>
    </source>
</evidence>
<reference evidence="3 4" key="1">
    <citation type="submission" date="2021-06" db="EMBL/GenBank/DDBJ databases">
        <title>Genome sequence of Babesia caballi.</title>
        <authorList>
            <person name="Yamagishi J."/>
            <person name="Kidaka T."/>
            <person name="Ochi A."/>
        </authorList>
    </citation>
    <scope>NUCLEOTIDE SEQUENCE [LARGE SCALE GENOMIC DNA]</scope>
    <source>
        <strain evidence="3">USDA-D6B2</strain>
    </source>
</reference>
<dbReference type="InterPro" id="IPR010400">
    <property type="entry name" value="PITH_dom"/>
</dbReference>
<dbReference type="InterPro" id="IPR045099">
    <property type="entry name" value="PITH1-like"/>
</dbReference>
<dbReference type="GeneID" id="94192360"/>
<dbReference type="InterPro" id="IPR037047">
    <property type="entry name" value="PITH_dom_sf"/>
</dbReference>
<dbReference type="AlphaFoldDB" id="A0AAV4LLB5"/>
<dbReference type="Gene3D" id="2.60.120.470">
    <property type="entry name" value="PITH domain"/>
    <property type="match status" value="1"/>
</dbReference>
<evidence type="ECO:0000256" key="1">
    <source>
        <dbReference type="ARBA" id="ARBA00025788"/>
    </source>
</evidence>
<dbReference type="RefSeq" id="XP_067712948.1">
    <property type="nucleotide sequence ID" value="XM_067856847.1"/>
</dbReference>
<evidence type="ECO:0000259" key="2">
    <source>
        <dbReference type="PROSITE" id="PS51532"/>
    </source>
</evidence>
<name>A0AAV4LLB5_BABCB</name>
<dbReference type="PROSITE" id="PS51532">
    <property type="entry name" value="PITH"/>
    <property type="match status" value="1"/>
</dbReference>
<gene>
    <name evidence="3" type="ORF">BcabD6B2_03120</name>
</gene>
<dbReference type="Proteomes" id="UP001497744">
    <property type="component" value="Unassembled WGS sequence"/>
</dbReference>
<dbReference type="SUPFAM" id="SSF49785">
    <property type="entry name" value="Galactose-binding domain-like"/>
    <property type="match status" value="1"/>
</dbReference>
<keyword evidence="4" id="KW-1185">Reference proteome</keyword>